<organism evidence="6 7">
    <name type="scientific">Bombus terrestris</name>
    <name type="common">Buff-tailed bumblebee</name>
    <name type="synonym">Apis terrestris</name>
    <dbReference type="NCBI Taxonomy" id="30195"/>
    <lineage>
        <taxon>Eukaryota</taxon>
        <taxon>Metazoa</taxon>
        <taxon>Ecdysozoa</taxon>
        <taxon>Arthropoda</taxon>
        <taxon>Hexapoda</taxon>
        <taxon>Insecta</taxon>
        <taxon>Pterygota</taxon>
        <taxon>Neoptera</taxon>
        <taxon>Endopterygota</taxon>
        <taxon>Hymenoptera</taxon>
        <taxon>Apocrita</taxon>
        <taxon>Aculeata</taxon>
        <taxon>Apoidea</taxon>
        <taxon>Anthophila</taxon>
        <taxon>Apidae</taxon>
        <taxon>Bombus</taxon>
        <taxon>Bombus</taxon>
    </lineage>
</organism>
<dbReference type="InterPro" id="IPR009071">
    <property type="entry name" value="HMG_box_dom"/>
</dbReference>
<evidence type="ECO:0000256" key="1">
    <source>
        <dbReference type="ARBA" id="ARBA00006082"/>
    </source>
</evidence>
<evidence type="ECO:0000259" key="5">
    <source>
        <dbReference type="PROSITE" id="PS50118"/>
    </source>
</evidence>
<dbReference type="GO" id="GO:0006298">
    <property type="term" value="P:mismatch repair"/>
    <property type="evidence" value="ECO:0007669"/>
    <property type="project" value="InterPro"/>
</dbReference>
<feature type="compositionally biased region" description="Polar residues" evidence="4">
    <location>
        <begin position="424"/>
        <end position="437"/>
    </location>
</feature>
<sequence>MIISALDKDTVKLITTTQVITSISTAVKELIENAFDAGAKNIEINLIDNGCTLIEVKDDGCGISKVDAPYMALSSYTSKLSSFSDLESLETYGFRGEALYALSAVSDLTIISKTEQDEAAISYTIDHNGHIINSEHCHRSTGTTVQVKQLFKQMPVRRQIITNLKKANQDIRTLETLIKSYGICKFNARINYKIKMKIMVPSKMTQATEVLQSGGQYIFVNDRPIKYKELEKVVIKIIFEALGQESSLRKKPIFLVYILINAANIDVNLEPNKTSLLFKEQNVVINIIEKYLENFYGIQRETQPENNCESSFTDYQDNTQKVNINNTENEEPACKKRKLRLEGNFDKPIERNINSDENVINNLNSTEINNVEHKGRPQVSINMQICDDESAEKHGKKVDDLNIQLPSLDLSESDSNESQNFALTYSNNDISHNSVDSNTKENTEDTPPFELSPSSETFSQLPIVDLGEDFVLFDSSNTNADEKENKIKNAETNTLHAENKLDMKKSITLKEWSKGHVSGLKGGTDIESYNYTRSKESPNINPHTNLCAGFLKFSKYARSEVIEKDSNMTAPQIAYQITNLWKKLSPEERGYYRDLAHDEKSEHNKSKLETKEKCIVNINKNKNRLLKALEKMKTMNMEKKENLVMRTTVSWDIDLKKVTENFLDSPPCENTDVVVVGLLRTNLWVVYKSAHIWILDAENLKKKLHITDMNENEDNAKNIEQLLQQWFSIKNDLSLLHPIHSLTQISDTL</sequence>
<reference evidence="7" key="1">
    <citation type="submission" date="2025-08" db="UniProtKB">
        <authorList>
            <consortium name="RefSeq"/>
        </authorList>
    </citation>
    <scope>IDENTIFICATION</scope>
</reference>
<feature type="coiled-coil region" evidence="3">
    <location>
        <begin position="615"/>
        <end position="642"/>
    </location>
</feature>
<feature type="region of interest" description="Disordered" evidence="4">
    <location>
        <begin position="424"/>
        <end position="456"/>
    </location>
</feature>
<keyword evidence="2" id="KW-0539">Nucleus</keyword>
<dbReference type="InterPro" id="IPR002099">
    <property type="entry name" value="MutL/Mlh/PMS"/>
</dbReference>
<dbReference type="SUPFAM" id="SSF54211">
    <property type="entry name" value="Ribosomal protein S5 domain 2-like"/>
    <property type="match status" value="1"/>
</dbReference>
<dbReference type="Pfam" id="PF01119">
    <property type="entry name" value="DNA_mis_repair"/>
    <property type="match status" value="1"/>
</dbReference>
<evidence type="ECO:0000256" key="3">
    <source>
        <dbReference type="SAM" id="Coils"/>
    </source>
</evidence>
<evidence type="ECO:0000313" key="6">
    <source>
        <dbReference type="Proteomes" id="UP000835206"/>
    </source>
</evidence>
<dbReference type="InterPro" id="IPR036890">
    <property type="entry name" value="HATPase_C_sf"/>
</dbReference>
<protein>
    <submittedName>
        <fullName evidence="7">PMS1 protein homolog 1 isoform X2</fullName>
    </submittedName>
</protein>
<name>A0A9B2JT48_BOMTE</name>
<dbReference type="FunFam" id="3.30.565.10:FF:000017">
    <property type="entry name" value="PMS1 homolog 1, mismatch repair system component"/>
    <property type="match status" value="1"/>
</dbReference>
<dbReference type="Pfam" id="PF13589">
    <property type="entry name" value="HATPase_c_3"/>
    <property type="match status" value="1"/>
</dbReference>
<keyword evidence="3" id="KW-0175">Coiled coil</keyword>
<proteinExistence type="inferred from homology"/>
<dbReference type="InterPro" id="IPR020568">
    <property type="entry name" value="Ribosomal_Su5_D2-typ_SF"/>
</dbReference>
<dbReference type="AlphaFoldDB" id="A0A9B2JT48"/>
<dbReference type="Proteomes" id="UP000835206">
    <property type="component" value="Chromosome 11"/>
</dbReference>
<dbReference type="NCBIfam" id="TIGR00585">
    <property type="entry name" value="mutl"/>
    <property type="match status" value="1"/>
</dbReference>
<dbReference type="SMART" id="SM01340">
    <property type="entry name" value="DNA_mis_repair"/>
    <property type="match status" value="1"/>
</dbReference>
<gene>
    <name evidence="7" type="primary">LOC100650851</name>
</gene>
<feature type="coiled-coil region" evidence="3">
    <location>
        <begin position="473"/>
        <end position="500"/>
    </location>
</feature>
<dbReference type="SUPFAM" id="SSF55874">
    <property type="entry name" value="ATPase domain of HSP90 chaperone/DNA topoisomerase II/histidine kinase"/>
    <property type="match status" value="1"/>
</dbReference>
<dbReference type="Gene3D" id="3.30.565.10">
    <property type="entry name" value="Histidine kinase-like ATPase, C-terminal domain"/>
    <property type="match status" value="1"/>
</dbReference>
<dbReference type="PROSITE" id="PS00058">
    <property type="entry name" value="DNA_MISMATCH_REPAIR_1"/>
    <property type="match status" value="1"/>
</dbReference>
<dbReference type="InterPro" id="IPR038973">
    <property type="entry name" value="MutL/Mlh/Pms-like"/>
</dbReference>
<dbReference type="Pfam" id="PF00505">
    <property type="entry name" value="HMG_box"/>
    <property type="match status" value="1"/>
</dbReference>
<dbReference type="PANTHER" id="PTHR10073">
    <property type="entry name" value="DNA MISMATCH REPAIR PROTEIN MLH, PMS, MUTL"/>
    <property type="match status" value="1"/>
</dbReference>
<dbReference type="GO" id="GO:0140664">
    <property type="term" value="F:ATP-dependent DNA damage sensor activity"/>
    <property type="evidence" value="ECO:0007669"/>
    <property type="project" value="InterPro"/>
</dbReference>
<dbReference type="PANTHER" id="PTHR10073:SF54">
    <property type="entry name" value="PMS1 PROTEIN HOMOLOG 1"/>
    <property type="match status" value="1"/>
</dbReference>
<dbReference type="GeneID" id="100650851"/>
<dbReference type="GO" id="GO:0032389">
    <property type="term" value="C:MutLalpha complex"/>
    <property type="evidence" value="ECO:0007669"/>
    <property type="project" value="TreeGrafter"/>
</dbReference>
<feature type="DNA-binding region" description="HMG box" evidence="2">
    <location>
        <begin position="549"/>
        <end position="611"/>
    </location>
</feature>
<dbReference type="CDD" id="cd16926">
    <property type="entry name" value="HATPase_MutL-MLH-PMS-like"/>
    <property type="match status" value="1"/>
</dbReference>
<evidence type="ECO:0000313" key="7">
    <source>
        <dbReference type="RefSeq" id="XP_012168610.2"/>
    </source>
</evidence>
<keyword evidence="2" id="KW-0238">DNA-binding</keyword>
<dbReference type="CDD" id="cd00084">
    <property type="entry name" value="HMG-box_SF"/>
    <property type="match status" value="1"/>
</dbReference>
<dbReference type="RefSeq" id="XP_012168610.2">
    <property type="nucleotide sequence ID" value="XM_012313220.3"/>
</dbReference>
<dbReference type="InterPro" id="IPR013507">
    <property type="entry name" value="DNA_mismatch_S5_2-like"/>
</dbReference>
<comment type="similarity">
    <text evidence="1">Belongs to the DNA mismatch repair MutL/HexB family.</text>
</comment>
<dbReference type="InterPro" id="IPR036910">
    <property type="entry name" value="HMG_box_dom_sf"/>
</dbReference>
<dbReference type="GO" id="GO:0016887">
    <property type="term" value="F:ATP hydrolysis activity"/>
    <property type="evidence" value="ECO:0007669"/>
    <property type="project" value="InterPro"/>
</dbReference>
<dbReference type="SUPFAM" id="SSF47095">
    <property type="entry name" value="HMG-box"/>
    <property type="match status" value="1"/>
</dbReference>
<dbReference type="PROSITE" id="PS50118">
    <property type="entry name" value="HMG_BOX_2"/>
    <property type="match status" value="1"/>
</dbReference>
<dbReference type="Gene3D" id="1.10.30.10">
    <property type="entry name" value="High mobility group box domain"/>
    <property type="match status" value="1"/>
</dbReference>
<feature type="domain" description="HMG box" evidence="5">
    <location>
        <begin position="549"/>
        <end position="611"/>
    </location>
</feature>
<dbReference type="GO" id="GO:0030983">
    <property type="term" value="F:mismatched DNA binding"/>
    <property type="evidence" value="ECO:0007669"/>
    <property type="project" value="InterPro"/>
</dbReference>
<dbReference type="GO" id="GO:0005524">
    <property type="term" value="F:ATP binding"/>
    <property type="evidence" value="ECO:0007669"/>
    <property type="project" value="InterPro"/>
</dbReference>
<accession>A0A9B2JT48</accession>
<dbReference type="InterPro" id="IPR014762">
    <property type="entry name" value="DNA_mismatch_repair_CS"/>
</dbReference>
<evidence type="ECO:0000256" key="4">
    <source>
        <dbReference type="SAM" id="MobiDB-lite"/>
    </source>
</evidence>
<keyword evidence="6" id="KW-1185">Reference proteome</keyword>
<evidence type="ECO:0000256" key="2">
    <source>
        <dbReference type="PROSITE-ProRule" id="PRU00267"/>
    </source>
</evidence>